<gene>
    <name evidence="1" type="ORF">DPMN_124225</name>
</gene>
<dbReference type="EMBL" id="JAIWYP010000005">
    <property type="protein sequence ID" value="KAH3822447.1"/>
    <property type="molecule type" value="Genomic_DNA"/>
</dbReference>
<accession>A0A9D4GT51</accession>
<proteinExistence type="predicted"/>
<evidence type="ECO:0000313" key="1">
    <source>
        <dbReference type="EMBL" id="KAH3822447.1"/>
    </source>
</evidence>
<sequence>MEVSTEKSKIMVNSTTNTRADIIMNSEKLEEVTSFKYSGSNCAKGRFQHRKV</sequence>
<reference evidence="1" key="1">
    <citation type="journal article" date="2019" name="bioRxiv">
        <title>The Genome of the Zebra Mussel, Dreissena polymorpha: A Resource for Invasive Species Research.</title>
        <authorList>
            <person name="McCartney M.A."/>
            <person name="Auch B."/>
            <person name="Kono T."/>
            <person name="Mallez S."/>
            <person name="Zhang Y."/>
            <person name="Obille A."/>
            <person name="Becker A."/>
            <person name="Abrahante J.E."/>
            <person name="Garbe J."/>
            <person name="Badalamenti J.P."/>
            <person name="Herman A."/>
            <person name="Mangelson H."/>
            <person name="Liachko I."/>
            <person name="Sullivan S."/>
            <person name="Sone E.D."/>
            <person name="Koren S."/>
            <person name="Silverstein K.A.T."/>
            <person name="Beckman K.B."/>
            <person name="Gohl D.M."/>
        </authorList>
    </citation>
    <scope>NUCLEOTIDE SEQUENCE</scope>
    <source>
        <strain evidence="1">Duluth1</strain>
        <tissue evidence="1">Whole animal</tissue>
    </source>
</reference>
<comment type="caution">
    <text evidence="1">The sequence shown here is derived from an EMBL/GenBank/DDBJ whole genome shotgun (WGS) entry which is preliminary data.</text>
</comment>
<reference evidence="1" key="2">
    <citation type="submission" date="2020-11" db="EMBL/GenBank/DDBJ databases">
        <authorList>
            <person name="McCartney M.A."/>
            <person name="Auch B."/>
            <person name="Kono T."/>
            <person name="Mallez S."/>
            <person name="Becker A."/>
            <person name="Gohl D.M."/>
            <person name="Silverstein K.A.T."/>
            <person name="Koren S."/>
            <person name="Bechman K.B."/>
            <person name="Herman A."/>
            <person name="Abrahante J.E."/>
            <person name="Garbe J."/>
        </authorList>
    </citation>
    <scope>NUCLEOTIDE SEQUENCE</scope>
    <source>
        <strain evidence="1">Duluth1</strain>
        <tissue evidence="1">Whole animal</tissue>
    </source>
</reference>
<organism evidence="1 2">
    <name type="scientific">Dreissena polymorpha</name>
    <name type="common">Zebra mussel</name>
    <name type="synonym">Mytilus polymorpha</name>
    <dbReference type="NCBI Taxonomy" id="45954"/>
    <lineage>
        <taxon>Eukaryota</taxon>
        <taxon>Metazoa</taxon>
        <taxon>Spiralia</taxon>
        <taxon>Lophotrochozoa</taxon>
        <taxon>Mollusca</taxon>
        <taxon>Bivalvia</taxon>
        <taxon>Autobranchia</taxon>
        <taxon>Heteroconchia</taxon>
        <taxon>Euheterodonta</taxon>
        <taxon>Imparidentia</taxon>
        <taxon>Neoheterodontei</taxon>
        <taxon>Myida</taxon>
        <taxon>Dreissenoidea</taxon>
        <taxon>Dreissenidae</taxon>
        <taxon>Dreissena</taxon>
    </lineage>
</organism>
<keyword evidence="2" id="KW-1185">Reference proteome</keyword>
<evidence type="ECO:0000313" key="2">
    <source>
        <dbReference type="Proteomes" id="UP000828390"/>
    </source>
</evidence>
<dbReference type="Proteomes" id="UP000828390">
    <property type="component" value="Unassembled WGS sequence"/>
</dbReference>
<name>A0A9D4GT51_DREPO</name>
<protein>
    <submittedName>
        <fullName evidence="1">Uncharacterized protein</fullName>
    </submittedName>
</protein>
<dbReference type="AlphaFoldDB" id="A0A9D4GT51"/>